<dbReference type="OrthoDB" id="122072at2759"/>
<accession>W2ZZ56</accession>
<evidence type="ECO:0000259" key="1">
    <source>
        <dbReference type="Pfam" id="PF05699"/>
    </source>
</evidence>
<dbReference type="GO" id="GO:0046983">
    <property type="term" value="F:protein dimerization activity"/>
    <property type="evidence" value="ECO:0007669"/>
    <property type="project" value="InterPro"/>
</dbReference>
<evidence type="ECO:0000313" key="3">
    <source>
        <dbReference type="Proteomes" id="UP000018948"/>
    </source>
</evidence>
<dbReference type="Proteomes" id="UP000018948">
    <property type="component" value="Unassembled WGS sequence"/>
</dbReference>
<name>W2ZZ56_PHYNI</name>
<reference evidence="2 3" key="1">
    <citation type="submission" date="2013-11" db="EMBL/GenBank/DDBJ databases">
        <title>The Genome Sequence of Phytophthora parasitica P10297.</title>
        <authorList>
            <consortium name="The Broad Institute Genomics Platform"/>
            <person name="Russ C."/>
            <person name="Tyler B."/>
            <person name="Panabieres F."/>
            <person name="Shan W."/>
            <person name="Tripathy S."/>
            <person name="Grunwald N."/>
            <person name="Machado M."/>
            <person name="Johnson C.S."/>
            <person name="Walker B."/>
            <person name="Young S.K."/>
            <person name="Zeng Q."/>
            <person name="Gargeya S."/>
            <person name="Fitzgerald M."/>
            <person name="Haas B."/>
            <person name="Abouelleil A."/>
            <person name="Allen A.W."/>
            <person name="Alvarado L."/>
            <person name="Arachchi H.M."/>
            <person name="Berlin A.M."/>
            <person name="Chapman S.B."/>
            <person name="Gainer-Dewar J."/>
            <person name="Goldberg J."/>
            <person name="Griggs A."/>
            <person name="Gujja S."/>
            <person name="Hansen M."/>
            <person name="Howarth C."/>
            <person name="Imamovic A."/>
            <person name="Ireland A."/>
            <person name="Larimer J."/>
            <person name="McCowan C."/>
            <person name="Murphy C."/>
            <person name="Pearson M."/>
            <person name="Poon T.W."/>
            <person name="Priest M."/>
            <person name="Roberts A."/>
            <person name="Saif S."/>
            <person name="Shea T."/>
            <person name="Sisk P."/>
            <person name="Sykes S."/>
            <person name="Wortman J."/>
            <person name="Nusbaum C."/>
            <person name="Birren B."/>
        </authorList>
    </citation>
    <scope>NUCLEOTIDE SEQUENCE [LARGE SCALE GENOMIC DNA]</scope>
    <source>
        <strain evidence="2 3">P10297</strain>
    </source>
</reference>
<protein>
    <recommendedName>
        <fullName evidence="1">HAT C-terminal dimerisation domain-containing protein</fullName>
    </recommendedName>
</protein>
<feature type="domain" description="HAT C-terminal dimerisation" evidence="1">
    <location>
        <begin position="94"/>
        <end position="161"/>
    </location>
</feature>
<dbReference type="EMBL" id="ANIY01000601">
    <property type="protein sequence ID" value="ETP52201.1"/>
    <property type="molecule type" value="Genomic_DNA"/>
</dbReference>
<gene>
    <name evidence="2" type="ORF">F442_02750</name>
</gene>
<dbReference type="InterPro" id="IPR008906">
    <property type="entry name" value="HATC_C_dom"/>
</dbReference>
<organism evidence="2 3">
    <name type="scientific">Phytophthora nicotianae P10297</name>
    <dbReference type="NCBI Taxonomy" id="1317064"/>
    <lineage>
        <taxon>Eukaryota</taxon>
        <taxon>Sar</taxon>
        <taxon>Stramenopiles</taxon>
        <taxon>Oomycota</taxon>
        <taxon>Peronosporomycetes</taxon>
        <taxon>Peronosporales</taxon>
        <taxon>Peronosporaceae</taxon>
        <taxon>Phytophthora</taxon>
    </lineage>
</organism>
<evidence type="ECO:0000313" key="2">
    <source>
        <dbReference type="EMBL" id="ETP52201.1"/>
    </source>
</evidence>
<comment type="caution">
    <text evidence="2">The sequence shown here is derived from an EMBL/GenBank/DDBJ whole genome shotgun (WGS) entry which is preliminary data.</text>
</comment>
<sequence length="229" mass="25250">MYKRTERSIDRVVISSCRPHGKSGKEAVERKNAVNTKVRSKLLELLAMVIEPVDNTETAPVSSVARLSRVEAECASRPARLPTVTHRDRRAEEELDRWLEDPVGVERSSDSTPRESVLDFWQRLEHQGTYRIIPKAVKVLYSIPCSSCGIERDFGVSGNMVPLGSLLSSLLYLKLDIGHHHSEINTLATLSSETPGYDIGAAVAFLPLHPLSLPPSSSVSLSPQLSHCS</sequence>
<dbReference type="Pfam" id="PF05699">
    <property type="entry name" value="Dimer_Tnp_hAT"/>
    <property type="match status" value="1"/>
</dbReference>
<dbReference type="AlphaFoldDB" id="W2ZZ56"/>
<proteinExistence type="predicted"/>